<keyword evidence="6" id="KW-1185">Reference proteome</keyword>
<organism evidence="5 6">
    <name type="scientific">Paramarasmius palmivorus</name>
    <dbReference type="NCBI Taxonomy" id="297713"/>
    <lineage>
        <taxon>Eukaryota</taxon>
        <taxon>Fungi</taxon>
        <taxon>Dikarya</taxon>
        <taxon>Basidiomycota</taxon>
        <taxon>Agaricomycotina</taxon>
        <taxon>Agaricomycetes</taxon>
        <taxon>Agaricomycetidae</taxon>
        <taxon>Agaricales</taxon>
        <taxon>Marasmiineae</taxon>
        <taxon>Marasmiaceae</taxon>
        <taxon>Paramarasmius</taxon>
    </lineage>
</organism>
<feature type="region of interest" description="Disordered" evidence="2">
    <location>
        <begin position="599"/>
        <end position="705"/>
    </location>
</feature>
<proteinExistence type="inferred from homology"/>
<dbReference type="InterPro" id="IPR001461">
    <property type="entry name" value="Aspartic_peptidase_A1"/>
</dbReference>
<dbReference type="PANTHER" id="PTHR47966">
    <property type="entry name" value="BETA-SITE APP-CLEAVING ENZYME, ISOFORM A-RELATED"/>
    <property type="match status" value="1"/>
</dbReference>
<comment type="caution">
    <text evidence="5">The sequence shown here is derived from an EMBL/GenBank/DDBJ whole genome shotgun (WGS) entry which is preliminary data.</text>
</comment>
<keyword evidence="3" id="KW-0472">Membrane</keyword>
<gene>
    <name evidence="5" type="ORF">VNI00_000776</name>
</gene>
<evidence type="ECO:0000256" key="1">
    <source>
        <dbReference type="ARBA" id="ARBA00007447"/>
    </source>
</evidence>
<dbReference type="PRINTS" id="PR00792">
    <property type="entry name" value="PEPSIN"/>
</dbReference>
<evidence type="ECO:0000259" key="4">
    <source>
        <dbReference type="PROSITE" id="PS51767"/>
    </source>
</evidence>
<dbReference type="InterPro" id="IPR021109">
    <property type="entry name" value="Peptidase_aspartic_dom_sf"/>
</dbReference>
<dbReference type="InterPro" id="IPR033121">
    <property type="entry name" value="PEPTIDASE_A1"/>
</dbReference>
<dbReference type="GO" id="GO:0006508">
    <property type="term" value="P:proteolysis"/>
    <property type="evidence" value="ECO:0007669"/>
    <property type="project" value="InterPro"/>
</dbReference>
<accession>A0AAW0E601</accession>
<comment type="similarity">
    <text evidence="1">Belongs to the peptidase A1 family.</text>
</comment>
<dbReference type="PANTHER" id="PTHR47966:SF57">
    <property type="entry name" value="PEPTIDASE A1 DOMAIN-CONTAINING PROTEIN"/>
    <property type="match status" value="1"/>
</dbReference>
<dbReference type="EMBL" id="JAYKXP010000002">
    <property type="protein sequence ID" value="KAK7061041.1"/>
    <property type="molecule type" value="Genomic_DNA"/>
</dbReference>
<keyword evidence="3" id="KW-0812">Transmembrane</keyword>
<dbReference type="Pfam" id="PF00026">
    <property type="entry name" value="Asp"/>
    <property type="match status" value="2"/>
</dbReference>
<evidence type="ECO:0000256" key="3">
    <source>
        <dbReference type="SAM" id="Phobius"/>
    </source>
</evidence>
<dbReference type="CDD" id="cd05471">
    <property type="entry name" value="pepsin_like"/>
    <property type="match status" value="1"/>
</dbReference>
<feature type="domain" description="Peptidase A1" evidence="4">
    <location>
        <begin position="51"/>
        <end position="409"/>
    </location>
</feature>
<feature type="transmembrane region" description="Helical" evidence="3">
    <location>
        <begin position="475"/>
        <end position="498"/>
    </location>
</feature>
<name>A0AAW0E601_9AGAR</name>
<dbReference type="PROSITE" id="PS51767">
    <property type="entry name" value="PEPTIDASE_A1"/>
    <property type="match status" value="1"/>
</dbReference>
<feature type="compositionally biased region" description="Basic and acidic residues" evidence="2">
    <location>
        <begin position="689"/>
        <end position="705"/>
    </location>
</feature>
<evidence type="ECO:0000313" key="5">
    <source>
        <dbReference type="EMBL" id="KAK7061041.1"/>
    </source>
</evidence>
<feature type="compositionally biased region" description="Basic and acidic residues" evidence="2">
    <location>
        <begin position="11"/>
        <end position="22"/>
    </location>
</feature>
<dbReference type="Gene3D" id="2.40.70.10">
    <property type="entry name" value="Acid Proteases"/>
    <property type="match status" value="2"/>
</dbReference>
<reference evidence="5 6" key="1">
    <citation type="submission" date="2024-01" db="EMBL/GenBank/DDBJ databases">
        <title>A draft genome for a cacao thread blight-causing isolate of Paramarasmius palmivorus.</title>
        <authorList>
            <person name="Baruah I.K."/>
            <person name="Bukari Y."/>
            <person name="Amoako-Attah I."/>
            <person name="Meinhardt L.W."/>
            <person name="Bailey B.A."/>
            <person name="Cohen S.P."/>
        </authorList>
    </citation>
    <scope>NUCLEOTIDE SEQUENCE [LARGE SCALE GENOMIC DNA]</scope>
    <source>
        <strain evidence="5 6">GH-12</strain>
    </source>
</reference>
<dbReference type="AlphaFoldDB" id="A0AAW0E601"/>
<feature type="compositionally biased region" description="Basic and acidic residues" evidence="2">
    <location>
        <begin position="642"/>
        <end position="657"/>
    </location>
</feature>
<dbReference type="GO" id="GO:0004190">
    <property type="term" value="F:aspartic-type endopeptidase activity"/>
    <property type="evidence" value="ECO:0007669"/>
    <property type="project" value="InterPro"/>
</dbReference>
<dbReference type="Proteomes" id="UP001383192">
    <property type="component" value="Unassembled WGS sequence"/>
</dbReference>
<sequence length="705" mass="75785">MISGWKGKGRASADEIERWKRDEEDDTEGAPSSGVVLELEYVGNGVYDQTYTLPIQLGSNKQTFSLQVDTGSSDIWVASTLCSKCPGRQYDPNASGQSTNVPFNITYLAGYVEGTIYWDTFTIGSYSIENQALAAAVTVNNEPLQNDFNGVLGLALPQNSIISSLIAPSLSSSQDGAQFVTNLFSMTPQSSVPAARFISLTLSRPGSNTIPSLMGVGKHPSKSAVPAIGDGRQVQYSTPLASTNDRGISVGTLFWRSSIKDITVWVNNQPRPVQLVTSRLGGSGGGGSFPTAVLDSGVPLIVSTRAIADAIYGAIGVSPASDGMYYVDCKTPLNLTITLDGRSPIPLHPLDLTTEPGRGATSPNCIGVIQASDIDLQKTNAADMILGVPFVRNVYMVMAYQEPNANGTFPDLRPSDDSLPPSIYSEYRPRLGLQALTDPSVALYEFNRVRVDGLPLNGGSGTNGSGSTEDGKKHLSVGLGVLFGLIGFIGLCFGLFGLRWCLLRRKYGAGTSMGQQNSARDFGAASDAGATALGSGVAASGLLGWWKRKKAPSRSSKEKDLGDYELAMRKDDELPHEDVLRQRKFEEYIRGRDRMTSDYSMSSARTRVGEGDEEDGDWPRKQTSLEGPVHDDALDTASVHDSAGHESRPNDPYREWDPTTELWGIRRVTPAAVPTHRPSRSSLTAYEPSGHDSGDETRDHPNVRP</sequence>
<evidence type="ECO:0000313" key="6">
    <source>
        <dbReference type="Proteomes" id="UP001383192"/>
    </source>
</evidence>
<dbReference type="InterPro" id="IPR034164">
    <property type="entry name" value="Pepsin-like_dom"/>
</dbReference>
<dbReference type="SUPFAM" id="SSF50630">
    <property type="entry name" value="Acid proteases"/>
    <property type="match status" value="1"/>
</dbReference>
<keyword evidence="3" id="KW-1133">Transmembrane helix</keyword>
<protein>
    <recommendedName>
        <fullName evidence="4">Peptidase A1 domain-containing protein</fullName>
    </recommendedName>
</protein>
<evidence type="ECO:0000256" key="2">
    <source>
        <dbReference type="SAM" id="MobiDB-lite"/>
    </source>
</evidence>
<feature type="region of interest" description="Disordered" evidence="2">
    <location>
        <begin position="1"/>
        <end position="32"/>
    </location>
</feature>